<dbReference type="CDD" id="cd02440">
    <property type="entry name" value="AdoMet_MTases"/>
    <property type="match status" value="1"/>
</dbReference>
<gene>
    <name evidence="3" type="ORF">PODANS_1_4710</name>
</gene>
<protein>
    <submittedName>
        <fullName evidence="3">Podospora anserina S mat+ genomic DNA chromosome 1, supercontig 1</fullName>
    </submittedName>
</protein>
<dbReference type="PANTHER" id="PTHR43591">
    <property type="entry name" value="METHYLTRANSFERASE"/>
    <property type="match status" value="1"/>
</dbReference>
<sequence>NSKFLHRDSITFIIKLALTAASHKLPHHSTMSSQDKAKTSYAQVATAYDGYAQTPAGIIEAQLIARALGPGDLTGLHVLDLGGGSGIHARECIDYGAESVDIVDISPEMLKIASNIEESLGREGKIRFFEADVSKPLSEYNHPLREKYDVVMANWIFSHADKRSTLEGMFANIGAYLKPGGIFVGIRDANPFSHEFKRGKYGAHTGWVKEIEGGVKYWAVLHCKPEPVEFEVASLEIIYGGSKELYENAGLTKIVEMSLERSFFGCCACCEDLDPGSYWKAL</sequence>
<reference evidence="3" key="2">
    <citation type="submission" date="2008-07" db="EMBL/GenBank/DDBJ databases">
        <authorList>
            <person name="Genoscope - CEA"/>
        </authorList>
    </citation>
    <scope>NUCLEOTIDE SEQUENCE</scope>
    <source>
        <strain evidence="3">S mat+</strain>
    </source>
</reference>
<dbReference type="InterPro" id="IPR041698">
    <property type="entry name" value="Methyltransf_25"/>
</dbReference>
<evidence type="ECO:0000259" key="2">
    <source>
        <dbReference type="Pfam" id="PF13649"/>
    </source>
</evidence>
<dbReference type="Pfam" id="PF13649">
    <property type="entry name" value="Methyltransf_25"/>
    <property type="match status" value="1"/>
</dbReference>
<dbReference type="Gene3D" id="3.40.50.150">
    <property type="entry name" value="Vaccinia Virus protein VP39"/>
    <property type="match status" value="1"/>
</dbReference>
<evidence type="ECO:0000256" key="1">
    <source>
        <dbReference type="ARBA" id="ARBA00038158"/>
    </source>
</evidence>
<dbReference type="VEuPathDB" id="FungiDB:PODANS_1_4710"/>
<dbReference type="GeneID" id="6197230"/>
<dbReference type="KEGG" id="pan:PODANSg09722"/>
<comment type="similarity">
    <text evidence="1">Belongs to the methyltransferase superfamily. LaeA methyltransferase family.</text>
</comment>
<dbReference type="InterPro" id="IPR029063">
    <property type="entry name" value="SAM-dependent_MTases_sf"/>
</dbReference>
<feature type="domain" description="Methyltransferase" evidence="2">
    <location>
        <begin position="78"/>
        <end position="181"/>
    </location>
</feature>
<dbReference type="HOGENOM" id="CLU_049749_3_0_1"/>
<evidence type="ECO:0000313" key="3">
    <source>
        <dbReference type="EMBL" id="CAP60155.1"/>
    </source>
</evidence>
<proteinExistence type="inferred from homology"/>
<accession>B2AAP3</accession>
<dbReference type="EMBL" id="CU633438">
    <property type="protein sequence ID" value="CAP60155.1"/>
    <property type="molecule type" value="Genomic_DNA"/>
</dbReference>
<name>B2AAP3_PODAN</name>
<organism evidence="3">
    <name type="scientific">Podospora anserina (strain S / ATCC MYA-4624 / DSM 980 / FGSC 10383)</name>
    <name type="common">Pleurage anserina</name>
    <dbReference type="NCBI Taxonomy" id="515849"/>
    <lineage>
        <taxon>Eukaryota</taxon>
        <taxon>Fungi</taxon>
        <taxon>Dikarya</taxon>
        <taxon>Ascomycota</taxon>
        <taxon>Pezizomycotina</taxon>
        <taxon>Sordariomycetes</taxon>
        <taxon>Sordariomycetidae</taxon>
        <taxon>Sordariales</taxon>
        <taxon>Podosporaceae</taxon>
        <taxon>Podospora</taxon>
        <taxon>Podospora anserina</taxon>
    </lineage>
</organism>
<dbReference type="OrthoDB" id="3647at2759"/>
<dbReference type="AlphaFoldDB" id="B2AAP3"/>
<feature type="non-terminal residue" evidence="3">
    <location>
        <position position="1"/>
    </location>
</feature>
<dbReference type="RefSeq" id="XP_001912673.1">
    <property type="nucleotide sequence ID" value="XM_001912638.1"/>
</dbReference>
<dbReference type="SUPFAM" id="SSF53335">
    <property type="entry name" value="S-adenosyl-L-methionine-dependent methyltransferases"/>
    <property type="match status" value="1"/>
</dbReference>
<reference evidence="3" key="1">
    <citation type="journal article" date="2008" name="Genome Biol.">
        <title>The genome sequence of the model ascomycete fungus Podospora anserina.</title>
        <authorList>
            <person name="Espagne E."/>
            <person name="Lespinet O."/>
            <person name="Malagnac F."/>
            <person name="Da Silva C."/>
            <person name="Jaillon O."/>
            <person name="Porcel B.M."/>
            <person name="Couloux A."/>
            <person name="Aury J.-M."/>
            <person name="Segurens B."/>
            <person name="Poulain J."/>
            <person name="Anthouard V."/>
            <person name="Grossetete S."/>
            <person name="Khalili H."/>
            <person name="Coppin E."/>
            <person name="Dequard-Chablat M."/>
            <person name="Picard M."/>
            <person name="Contamine V."/>
            <person name="Arnaise S."/>
            <person name="Bourdais A."/>
            <person name="Berteaux-Lecellier V."/>
            <person name="Gautheret D."/>
            <person name="de Vries R.P."/>
            <person name="Battaglia E."/>
            <person name="Coutinho P.M."/>
            <person name="Danchin E.G.J."/>
            <person name="Henrissat B."/>
            <person name="El Khoury R."/>
            <person name="Sainsard-Chanet A."/>
            <person name="Boivin A."/>
            <person name="Pinan-Lucarre B."/>
            <person name="Sellem C.H."/>
            <person name="Debuchy R."/>
            <person name="Wincker P."/>
            <person name="Weissenbach J."/>
            <person name="Silar P."/>
        </authorList>
    </citation>
    <scope>NUCLEOTIDE SEQUENCE [LARGE SCALE GENOMIC DNA]</scope>
    <source>
        <strain evidence="3">S mat+</strain>
    </source>
</reference>